<gene>
    <name evidence="2" type="ORF">BCR35DRAFT_149540</name>
</gene>
<evidence type="ECO:0000313" key="2">
    <source>
        <dbReference type="EMBL" id="ORY73451.1"/>
    </source>
</evidence>
<dbReference type="EMBL" id="MCGR01000046">
    <property type="protein sequence ID" value="ORY73451.1"/>
    <property type="molecule type" value="Genomic_DNA"/>
</dbReference>
<dbReference type="AlphaFoldDB" id="A0A1Y2EPE2"/>
<organism evidence="2 3">
    <name type="scientific">Leucosporidium creatinivorum</name>
    <dbReference type="NCBI Taxonomy" id="106004"/>
    <lineage>
        <taxon>Eukaryota</taxon>
        <taxon>Fungi</taxon>
        <taxon>Dikarya</taxon>
        <taxon>Basidiomycota</taxon>
        <taxon>Pucciniomycotina</taxon>
        <taxon>Microbotryomycetes</taxon>
        <taxon>Leucosporidiales</taxon>
        <taxon>Leucosporidium</taxon>
    </lineage>
</organism>
<comment type="caution">
    <text evidence="2">The sequence shown here is derived from an EMBL/GenBank/DDBJ whole genome shotgun (WGS) entry which is preliminary data.</text>
</comment>
<dbReference type="InParanoid" id="A0A1Y2EPE2"/>
<dbReference type="Proteomes" id="UP000193467">
    <property type="component" value="Unassembled WGS sequence"/>
</dbReference>
<feature type="region of interest" description="Disordered" evidence="1">
    <location>
        <begin position="37"/>
        <end position="292"/>
    </location>
</feature>
<feature type="compositionally biased region" description="Low complexity" evidence="1">
    <location>
        <begin position="167"/>
        <end position="182"/>
    </location>
</feature>
<proteinExistence type="predicted"/>
<name>A0A1Y2EPE2_9BASI</name>
<evidence type="ECO:0000313" key="3">
    <source>
        <dbReference type="Proteomes" id="UP000193467"/>
    </source>
</evidence>
<protein>
    <submittedName>
        <fullName evidence="2">Uncharacterized protein</fullName>
    </submittedName>
</protein>
<keyword evidence="3" id="KW-1185">Reference proteome</keyword>
<reference evidence="2 3" key="1">
    <citation type="submission" date="2016-07" db="EMBL/GenBank/DDBJ databases">
        <title>Pervasive Adenine N6-methylation of Active Genes in Fungi.</title>
        <authorList>
            <consortium name="DOE Joint Genome Institute"/>
            <person name="Mondo S.J."/>
            <person name="Dannebaum R.O."/>
            <person name="Kuo R.C."/>
            <person name="Labutti K."/>
            <person name="Haridas S."/>
            <person name="Kuo A."/>
            <person name="Salamov A."/>
            <person name="Ahrendt S.R."/>
            <person name="Lipzen A."/>
            <person name="Sullivan W."/>
            <person name="Andreopoulos W.B."/>
            <person name="Clum A."/>
            <person name="Lindquist E."/>
            <person name="Daum C."/>
            <person name="Ramamoorthy G.K."/>
            <person name="Gryganskyi A."/>
            <person name="Culley D."/>
            <person name="Magnuson J.K."/>
            <person name="James T.Y."/>
            <person name="O'Malley M.A."/>
            <person name="Stajich J.E."/>
            <person name="Spatafora J.W."/>
            <person name="Visel A."/>
            <person name="Grigoriev I.V."/>
        </authorList>
    </citation>
    <scope>NUCLEOTIDE SEQUENCE [LARGE SCALE GENOMIC DNA]</scope>
    <source>
        <strain evidence="2 3">62-1032</strain>
    </source>
</reference>
<feature type="compositionally biased region" description="Pro residues" evidence="1">
    <location>
        <begin position="219"/>
        <end position="230"/>
    </location>
</feature>
<feature type="compositionally biased region" description="Basic and acidic residues" evidence="1">
    <location>
        <begin position="90"/>
        <end position="101"/>
    </location>
</feature>
<sequence>MEMHNRRRDSIAAPLATAELPLSSAVLALEREASLERRDCEIQPHPLSSSSPPPHTGKMPRDYYPPPPPKSSWSHDEDTPTSPQGASAFEKSHSRAMELMRKIRRRRRPQPQPAAEPQQYASRRRPAPPLIIEEAANSPSHPLPRAQNDPSTLFRHPPPALVRQSIASDDQARSAPSPSSPREQVAPEDGLTITIPIPRAALRSRPKHRYISPTKLDHPPLPSPSSPNPSPTELANLAGKPSPSVPQRRDSGVDADTPRLLPPSPLPAAGEPVSTSATSRFARTRERRRRAREYSVSCVGMFPMDGARPSKTLIIPFLSPPHPPSSSIPSFAGSGERPLPPALSNSADFTLTVHQATPLYPGDMFSFIVEIKDPPSTSSPPTFSLSFSAHSFLYPSPSYVAHDASITHHTLFSRTNQIPVPTNRATTPLSLPFSTSIPLSVECETCSAHYDLLPPSLRVEDPDGNLRARVSYELMATWGEKVAVAEVQVAQRREVVQEKLRRGQWVKLEGEKEMQGGWEGWDLTRVEVR</sequence>
<accession>A0A1Y2EPE2</accession>
<evidence type="ECO:0000256" key="1">
    <source>
        <dbReference type="SAM" id="MobiDB-lite"/>
    </source>
</evidence>